<evidence type="ECO:0000259" key="2">
    <source>
        <dbReference type="Pfam" id="PF23544"/>
    </source>
</evidence>
<evidence type="ECO:0000313" key="3">
    <source>
        <dbReference type="EMBL" id="MFI2478676.1"/>
    </source>
</evidence>
<comment type="caution">
    <text evidence="3">The sequence shown here is derived from an EMBL/GenBank/DDBJ whole genome shotgun (WGS) entry which is preliminary data.</text>
</comment>
<feature type="domain" description="AtuA-like ferredoxin-fold" evidence="2">
    <location>
        <begin position="483"/>
        <end position="581"/>
    </location>
</feature>
<gene>
    <name evidence="3" type="ORF">ACH49W_35495</name>
</gene>
<proteinExistence type="predicted"/>
<accession>A0ABW7XC22</accession>
<dbReference type="Pfam" id="PF07287">
    <property type="entry name" value="AtuA"/>
    <property type="match status" value="1"/>
</dbReference>
<dbReference type="EMBL" id="JBIRYO010000048">
    <property type="protein sequence ID" value="MFI2478676.1"/>
    <property type="molecule type" value="Genomic_DNA"/>
</dbReference>
<dbReference type="InterPro" id="IPR056362">
    <property type="entry name" value="AtuA-like_ferredoxin_dom"/>
</dbReference>
<evidence type="ECO:0000259" key="1">
    <source>
        <dbReference type="Pfam" id="PF07287"/>
    </source>
</evidence>
<dbReference type="Proteomes" id="UP001611415">
    <property type="component" value="Unassembled WGS sequence"/>
</dbReference>
<name>A0ABW7XC22_9NOCA</name>
<protein>
    <submittedName>
        <fullName evidence="3">Acyclic terpene utilization AtuA family protein</fullName>
    </submittedName>
</protein>
<dbReference type="RefSeq" id="WP_397096287.1">
    <property type="nucleotide sequence ID" value="NZ_JBIRYO010000048.1"/>
</dbReference>
<reference evidence="3 4" key="1">
    <citation type="submission" date="2024-10" db="EMBL/GenBank/DDBJ databases">
        <title>The Natural Products Discovery Center: Release of the First 8490 Sequenced Strains for Exploring Actinobacteria Biosynthetic Diversity.</title>
        <authorList>
            <person name="Kalkreuter E."/>
            <person name="Kautsar S.A."/>
            <person name="Yang D."/>
            <person name="Bader C.D."/>
            <person name="Teijaro C.N."/>
            <person name="Fluegel L."/>
            <person name="Davis C.M."/>
            <person name="Simpson J.R."/>
            <person name="Lauterbach L."/>
            <person name="Steele A.D."/>
            <person name="Gui C."/>
            <person name="Meng S."/>
            <person name="Li G."/>
            <person name="Viehrig K."/>
            <person name="Ye F."/>
            <person name="Su P."/>
            <person name="Kiefer A.F."/>
            <person name="Nichols A."/>
            <person name="Cepeda A.J."/>
            <person name="Yan W."/>
            <person name="Fan B."/>
            <person name="Jiang Y."/>
            <person name="Adhikari A."/>
            <person name="Zheng C.-J."/>
            <person name="Schuster L."/>
            <person name="Cowan T.M."/>
            <person name="Smanski M.J."/>
            <person name="Chevrette M.G."/>
            <person name="De Carvalho L.P.S."/>
            <person name="Shen B."/>
        </authorList>
    </citation>
    <scope>NUCLEOTIDE SEQUENCE [LARGE SCALE GENOMIC DNA]</scope>
    <source>
        <strain evidence="3 4">NPDC019275</strain>
    </source>
</reference>
<dbReference type="PANTHER" id="PTHR47585:SF1">
    <property type="entry name" value="DUF1446 DOMAIN-CONTAINING PROTEIN"/>
    <property type="match status" value="1"/>
</dbReference>
<organism evidence="3 4">
    <name type="scientific">Nocardia xishanensis</name>
    <dbReference type="NCBI Taxonomy" id="238964"/>
    <lineage>
        <taxon>Bacteria</taxon>
        <taxon>Bacillati</taxon>
        <taxon>Actinomycetota</taxon>
        <taxon>Actinomycetes</taxon>
        <taxon>Mycobacteriales</taxon>
        <taxon>Nocardiaceae</taxon>
        <taxon>Nocardia</taxon>
    </lineage>
</organism>
<dbReference type="InterPro" id="IPR010839">
    <property type="entry name" value="AtuA_N"/>
</dbReference>
<keyword evidence="4" id="KW-1185">Reference proteome</keyword>
<dbReference type="Pfam" id="PF23544">
    <property type="entry name" value="AtuA_ferredoxin"/>
    <property type="match status" value="1"/>
</dbReference>
<sequence>MSRRPIRIASFSGYLGDRFTALDDVMTGDEFDVVVGDYLAEITLAALSAQRAKNPAGGYVRYFLEQLRPHIAQIADQGCKVVVNAGGFNPAGLAEAVRTLIGEAGIFLRVAHIEGDNVLARLPQLHAEGHALENMDSGSPLADWGFEPIAANAYLGAWGIAAALRGGADIVICGRITDASLVVGAAAWWHDWDIEDWDQLAGAVVAGHIIECGGQATGGNFSGFTTIEGVLEPGFPIAEVAEDGSCVITKHCKDGGEVTVDTVTAQLVYEIQGPLYLNPDVTVHLEGVRLHQAAPDRVLVGGAAGSPPPPTTKVAVFAEIGYQVVLTVFATGLDVQDKVDLLRAQITALAEPGIIDLDVTPIGTVAQNPDTQWDATVAVRVIATARQRDPLTFRNFASRISGLYLSSFPGFYQDTGAQRVMDPQVRIDYWPALLPTSALDHVVVFDDGTCMTIAPPAVTEVVRQPSHPEPSATQMAPMATRQVPLGTIAHARSGDKGGNSNVGIWVGTDAAWLWLRYELTTERLRSIMPEVKGLDIVRHEFPHLRAIHFVLRGLLGTGGSSNLRVDQVGKAVGEYLRAKHVDIPTHLLPAREVRHAH</sequence>
<dbReference type="PANTHER" id="PTHR47585">
    <property type="match status" value="1"/>
</dbReference>
<evidence type="ECO:0000313" key="4">
    <source>
        <dbReference type="Proteomes" id="UP001611415"/>
    </source>
</evidence>
<feature type="domain" description="Acyclic terpene utilisation N-terminal" evidence="1">
    <location>
        <begin position="6"/>
        <end position="444"/>
    </location>
</feature>